<dbReference type="RefSeq" id="WP_187220391.1">
    <property type="nucleotide sequence ID" value="NZ_JABVED010000005.1"/>
</dbReference>
<evidence type="ECO:0000259" key="3">
    <source>
        <dbReference type="PROSITE" id="PS51462"/>
    </source>
</evidence>
<name>A0ABR7L5G6_9PSEU</name>
<dbReference type="PANTHER" id="PTHR43046:SF2">
    <property type="entry name" value="8-OXO-DGTP DIPHOSPHATASE-RELATED"/>
    <property type="match status" value="1"/>
</dbReference>
<evidence type="ECO:0000256" key="2">
    <source>
        <dbReference type="ARBA" id="ARBA00022801"/>
    </source>
</evidence>
<dbReference type="PROSITE" id="PS51462">
    <property type="entry name" value="NUDIX"/>
    <property type="match status" value="1"/>
</dbReference>
<dbReference type="Pfam" id="PF00293">
    <property type="entry name" value="NUDIX"/>
    <property type="match status" value="1"/>
</dbReference>
<dbReference type="Gene3D" id="3.90.79.10">
    <property type="entry name" value="Nucleoside Triphosphate Pyrophosphohydrolase"/>
    <property type="match status" value="1"/>
</dbReference>
<evidence type="ECO:0000313" key="4">
    <source>
        <dbReference type="EMBL" id="MBC6447913.1"/>
    </source>
</evidence>
<accession>A0ABR7L5G6</accession>
<evidence type="ECO:0000256" key="1">
    <source>
        <dbReference type="ARBA" id="ARBA00001946"/>
    </source>
</evidence>
<comment type="cofactor">
    <cofactor evidence="1">
        <name>Mg(2+)</name>
        <dbReference type="ChEBI" id="CHEBI:18420"/>
    </cofactor>
</comment>
<dbReference type="EMBL" id="JABVED010000005">
    <property type="protein sequence ID" value="MBC6447913.1"/>
    <property type="molecule type" value="Genomic_DNA"/>
</dbReference>
<evidence type="ECO:0000313" key="5">
    <source>
        <dbReference type="Proteomes" id="UP000734823"/>
    </source>
</evidence>
<sequence>MARGDGDRVVRCERGHIHWGRYGAAGLLPVHDGHVLLQHRSRWTHGGGTWALFGGARDSHESAVDAALRETGEECTLDPSLVTPFGMIGVNHGNWSYETVIGSIDSMPTVERASRETRAAAWIPVGEVDRLNLYPPFAKAWTALRTALVRPVLIVDAANVMGARADGWWNDRAGAAGRLRDDLATVAGFPGITPFDLALPEILFVTEGAARGIGSVDGITVVDAPGSGDDTIVEMACGRLNAPCLVITADRELRRRCAKAGAQVKGPRWLLDLLP</sequence>
<keyword evidence="5" id="KW-1185">Reference proteome</keyword>
<dbReference type="PROSITE" id="PS00893">
    <property type="entry name" value="NUDIX_BOX"/>
    <property type="match status" value="1"/>
</dbReference>
<reference evidence="4 5" key="1">
    <citation type="submission" date="2020-06" db="EMBL/GenBank/DDBJ databases">
        <title>Actinokineospora xiongansis sp. nov., isolated from soil of Baiyangdian.</title>
        <authorList>
            <person name="Zhang X."/>
        </authorList>
    </citation>
    <scope>NUCLEOTIDE SEQUENCE [LARGE SCALE GENOMIC DNA]</scope>
    <source>
        <strain evidence="4 5">HBU206404</strain>
    </source>
</reference>
<dbReference type="PANTHER" id="PTHR43046">
    <property type="entry name" value="GDP-MANNOSE MANNOSYL HYDROLASE"/>
    <property type="match status" value="1"/>
</dbReference>
<comment type="caution">
    <text evidence="4">The sequence shown here is derived from an EMBL/GenBank/DDBJ whole genome shotgun (WGS) entry which is preliminary data.</text>
</comment>
<dbReference type="GO" id="GO:0016787">
    <property type="term" value="F:hydrolase activity"/>
    <property type="evidence" value="ECO:0007669"/>
    <property type="project" value="UniProtKB-KW"/>
</dbReference>
<dbReference type="InterPro" id="IPR020084">
    <property type="entry name" value="NUDIX_hydrolase_CS"/>
</dbReference>
<keyword evidence="2 4" id="KW-0378">Hydrolase</keyword>
<dbReference type="SUPFAM" id="SSF55811">
    <property type="entry name" value="Nudix"/>
    <property type="match status" value="1"/>
</dbReference>
<organism evidence="4 5">
    <name type="scientific">Actinokineospora xionganensis</name>
    <dbReference type="NCBI Taxonomy" id="2684470"/>
    <lineage>
        <taxon>Bacteria</taxon>
        <taxon>Bacillati</taxon>
        <taxon>Actinomycetota</taxon>
        <taxon>Actinomycetes</taxon>
        <taxon>Pseudonocardiales</taxon>
        <taxon>Pseudonocardiaceae</taxon>
        <taxon>Actinokineospora</taxon>
    </lineage>
</organism>
<gene>
    <name evidence="4" type="ORF">GPZ80_12095</name>
</gene>
<dbReference type="InterPro" id="IPR000086">
    <property type="entry name" value="NUDIX_hydrolase_dom"/>
</dbReference>
<protein>
    <submittedName>
        <fullName evidence="4">NUDIX hydrolase</fullName>
    </submittedName>
</protein>
<proteinExistence type="predicted"/>
<dbReference type="Proteomes" id="UP000734823">
    <property type="component" value="Unassembled WGS sequence"/>
</dbReference>
<dbReference type="InterPro" id="IPR015797">
    <property type="entry name" value="NUDIX_hydrolase-like_dom_sf"/>
</dbReference>
<feature type="domain" description="Nudix hydrolase" evidence="3">
    <location>
        <begin position="20"/>
        <end position="145"/>
    </location>
</feature>